<evidence type="ECO:0000313" key="1">
    <source>
        <dbReference type="EMBL" id="MDT0453281.1"/>
    </source>
</evidence>
<dbReference type="RefSeq" id="WP_311615010.1">
    <property type="nucleotide sequence ID" value="NZ_JAVRFI010000029.1"/>
</dbReference>
<keyword evidence="2" id="KW-1185">Reference proteome</keyword>
<organism evidence="1 2">
    <name type="scientific">Streptomyces hesseae</name>
    <dbReference type="NCBI Taxonomy" id="3075519"/>
    <lineage>
        <taxon>Bacteria</taxon>
        <taxon>Bacillati</taxon>
        <taxon>Actinomycetota</taxon>
        <taxon>Actinomycetes</taxon>
        <taxon>Kitasatosporales</taxon>
        <taxon>Streptomycetaceae</taxon>
        <taxon>Streptomyces</taxon>
    </lineage>
</organism>
<reference evidence="1" key="1">
    <citation type="submission" date="2024-05" db="EMBL/GenBank/DDBJ databases">
        <title>30 novel species of actinomycetes from the DSMZ collection.</title>
        <authorList>
            <person name="Nouioui I."/>
        </authorList>
    </citation>
    <scope>NUCLEOTIDE SEQUENCE</scope>
    <source>
        <strain evidence="1">DSM 40473</strain>
    </source>
</reference>
<comment type="caution">
    <text evidence="1">The sequence shown here is derived from an EMBL/GenBank/DDBJ whole genome shotgun (WGS) entry which is preliminary data.</text>
</comment>
<proteinExistence type="predicted"/>
<gene>
    <name evidence="1" type="ORF">RM609_29985</name>
</gene>
<accession>A0ABU2SWD2</accession>
<dbReference type="EMBL" id="JAVRFI010000029">
    <property type="protein sequence ID" value="MDT0453281.1"/>
    <property type="molecule type" value="Genomic_DNA"/>
</dbReference>
<sequence>MTAPEVGAIVLDAGRDRVGEVMAVVGGRVLLRAPGGGREWEALPGDLRPADTGDALRARVADVNERSRREAALGTGPGPVSPPARCRVCWEIKQGRYRAVDVGDRDEAARLATAMGRHQRAAHPD</sequence>
<name>A0ABU2SWD2_9ACTN</name>
<dbReference type="Proteomes" id="UP001180531">
    <property type="component" value="Unassembled WGS sequence"/>
</dbReference>
<evidence type="ECO:0008006" key="3">
    <source>
        <dbReference type="Google" id="ProtNLM"/>
    </source>
</evidence>
<evidence type="ECO:0000313" key="2">
    <source>
        <dbReference type="Proteomes" id="UP001180531"/>
    </source>
</evidence>
<protein>
    <recommendedName>
        <fullName evidence="3">Nudix hydrolase domain-containing protein</fullName>
    </recommendedName>
</protein>